<evidence type="ECO:0000313" key="2">
    <source>
        <dbReference type="Proteomes" id="UP000663419"/>
    </source>
</evidence>
<dbReference type="EMBL" id="CP069102">
    <property type="protein sequence ID" value="QSS48814.1"/>
    <property type="molecule type" value="Genomic_DNA"/>
</dbReference>
<dbReference type="Proteomes" id="UP000663419">
    <property type="component" value="Chromosome 1"/>
</dbReference>
<sequence length="149" mass="16327">MVYSSSLMMKALIGLTNYLSHLLQVSQLNILLPLVAIRSSLVATVLRISRLTLPTPSTFFRYSTISSLYWVCSISHQILASGVYSVGILGGDGTGSWSIQSELSSSMNSSTPFSMARSSIILYQRSQFLEESKVIVDLEELISVAILIE</sequence>
<accession>A0A8A1L8Q7</accession>
<proteinExistence type="predicted"/>
<dbReference type="VEuPathDB" id="FungiDB:I7I53_08939"/>
<dbReference type="AlphaFoldDB" id="A0A8A1L8Q7"/>
<protein>
    <submittedName>
        <fullName evidence="1">Uncharacterized protein</fullName>
    </submittedName>
</protein>
<organism evidence="1 2">
    <name type="scientific">Ajellomyces capsulatus (strain H88)</name>
    <name type="common">Darling's disease fungus</name>
    <name type="synonym">Histoplasma capsulatum</name>
    <dbReference type="NCBI Taxonomy" id="544711"/>
    <lineage>
        <taxon>Eukaryota</taxon>
        <taxon>Fungi</taxon>
        <taxon>Dikarya</taxon>
        <taxon>Ascomycota</taxon>
        <taxon>Pezizomycotina</taxon>
        <taxon>Eurotiomycetes</taxon>
        <taxon>Eurotiomycetidae</taxon>
        <taxon>Onygenales</taxon>
        <taxon>Ajellomycetaceae</taxon>
        <taxon>Histoplasma</taxon>
    </lineage>
</organism>
<name>A0A8A1L8Q7_AJEC8</name>
<gene>
    <name evidence="1" type="ORF">I7I53_08939</name>
</gene>
<evidence type="ECO:0000313" key="1">
    <source>
        <dbReference type="EMBL" id="QSS48814.1"/>
    </source>
</evidence>
<reference evidence="1" key="1">
    <citation type="submission" date="2021-01" db="EMBL/GenBank/DDBJ databases">
        <title>Chromosome-level genome assembly of a human fungal pathogen reveals clustering of transcriptionally co-regulated genes.</title>
        <authorList>
            <person name="Voorhies M."/>
            <person name="Cohen S."/>
            <person name="Shea T.P."/>
            <person name="Petrus S."/>
            <person name="Munoz J.F."/>
            <person name="Poplawski S."/>
            <person name="Goldman W.E."/>
            <person name="Michael T."/>
            <person name="Cuomo C.A."/>
            <person name="Sil A."/>
            <person name="Beyhan S."/>
        </authorList>
    </citation>
    <scope>NUCLEOTIDE SEQUENCE</scope>
    <source>
        <strain evidence="1">H88</strain>
    </source>
</reference>